<proteinExistence type="inferred from homology"/>
<dbReference type="PANTHER" id="PTHR33515:SF1">
    <property type="entry name" value="RIBOSOME-BINDING FACTOR A, CHLOROPLASTIC-RELATED"/>
    <property type="match status" value="1"/>
</dbReference>
<dbReference type="GeneID" id="303367576"/>
<evidence type="ECO:0000313" key="3">
    <source>
        <dbReference type="EMBL" id="SJZ83010.1"/>
    </source>
</evidence>
<evidence type="ECO:0000313" key="4">
    <source>
        <dbReference type="Proteomes" id="UP000190395"/>
    </source>
</evidence>
<dbReference type="Pfam" id="PF02033">
    <property type="entry name" value="RBFA"/>
    <property type="match status" value="1"/>
</dbReference>
<dbReference type="PANTHER" id="PTHR33515">
    <property type="entry name" value="RIBOSOME-BINDING FACTOR A, CHLOROPLASTIC-RELATED"/>
    <property type="match status" value="1"/>
</dbReference>
<sequence length="128" mass="14187">MGEFRLAKLGEQIRGEIALLISTQKIKDPRVSTFLTINRVEVAADLAYAKVYVSSFLPEGQILKGVAGLNSAAGFIQSSIAKKLTIRKFPKLSFIADSSVKEGFEMVNKLNRLEAEENEIRRQQTDGQ</sequence>
<dbReference type="GO" id="GO:0030490">
    <property type="term" value="P:maturation of SSU-rRNA"/>
    <property type="evidence" value="ECO:0007669"/>
    <property type="project" value="UniProtKB-UniRule"/>
</dbReference>
<keyword evidence="2" id="KW-0963">Cytoplasm</keyword>
<comment type="subcellular location">
    <subcellularLocation>
        <location evidence="2">Cytoplasm</location>
    </subcellularLocation>
</comment>
<comment type="function">
    <text evidence="2">One of several proteins that assist in the late maturation steps of the functional core of the 30S ribosomal subunit. Associates with free 30S ribosomal subunits (but not with 30S subunits that are part of 70S ribosomes or polysomes). Required for efficient processing of 16S rRNA. May interact with the 5'-terminal helix region of 16S rRNA.</text>
</comment>
<dbReference type="InterPro" id="IPR023799">
    <property type="entry name" value="RbfA_dom_sf"/>
</dbReference>
<keyword evidence="1 2" id="KW-0690">Ribosome biogenesis</keyword>
<organism evidence="3 4">
    <name type="scientific">Treponema berlinense</name>
    <dbReference type="NCBI Taxonomy" id="225004"/>
    <lineage>
        <taxon>Bacteria</taxon>
        <taxon>Pseudomonadati</taxon>
        <taxon>Spirochaetota</taxon>
        <taxon>Spirochaetia</taxon>
        <taxon>Spirochaetales</taxon>
        <taxon>Treponemataceae</taxon>
        <taxon>Treponema</taxon>
    </lineage>
</organism>
<dbReference type="NCBIfam" id="TIGR00082">
    <property type="entry name" value="rbfA"/>
    <property type="match status" value="1"/>
</dbReference>
<dbReference type="GO" id="GO:0043024">
    <property type="term" value="F:ribosomal small subunit binding"/>
    <property type="evidence" value="ECO:0007669"/>
    <property type="project" value="TreeGrafter"/>
</dbReference>
<dbReference type="Gene3D" id="3.30.300.20">
    <property type="match status" value="1"/>
</dbReference>
<gene>
    <name evidence="2" type="primary">rbfA</name>
    <name evidence="3" type="ORF">SAMN02745152_01339</name>
</gene>
<dbReference type="GO" id="GO:0005829">
    <property type="term" value="C:cytosol"/>
    <property type="evidence" value="ECO:0007669"/>
    <property type="project" value="TreeGrafter"/>
</dbReference>
<comment type="similarity">
    <text evidence="2">Belongs to the RbfA family.</text>
</comment>
<evidence type="ECO:0000256" key="2">
    <source>
        <dbReference type="HAMAP-Rule" id="MF_00003"/>
    </source>
</evidence>
<dbReference type="PROSITE" id="PS01319">
    <property type="entry name" value="RBFA"/>
    <property type="match status" value="1"/>
</dbReference>
<dbReference type="STRING" id="225004.SAMN02745152_01339"/>
<keyword evidence="4" id="KW-1185">Reference proteome</keyword>
<accession>A0A1T4NUF9</accession>
<dbReference type="RefSeq" id="WP_078931083.1">
    <property type="nucleotide sequence ID" value="NZ_CAMCLB010000050.1"/>
</dbReference>
<dbReference type="HAMAP" id="MF_00003">
    <property type="entry name" value="RbfA"/>
    <property type="match status" value="1"/>
</dbReference>
<dbReference type="Proteomes" id="UP000190395">
    <property type="component" value="Unassembled WGS sequence"/>
</dbReference>
<protein>
    <recommendedName>
        <fullName evidence="2">Ribosome-binding factor A</fullName>
    </recommendedName>
</protein>
<dbReference type="OrthoDB" id="370444at2"/>
<comment type="subunit">
    <text evidence="2">Monomer. Binds 30S ribosomal subunits, but not 50S ribosomal subunits or 70S ribosomes.</text>
</comment>
<dbReference type="InterPro" id="IPR015946">
    <property type="entry name" value="KH_dom-like_a/b"/>
</dbReference>
<dbReference type="AlphaFoldDB" id="A0A1T4NUF9"/>
<evidence type="ECO:0000256" key="1">
    <source>
        <dbReference type="ARBA" id="ARBA00022517"/>
    </source>
</evidence>
<dbReference type="InterPro" id="IPR000238">
    <property type="entry name" value="RbfA"/>
</dbReference>
<dbReference type="InterPro" id="IPR020053">
    <property type="entry name" value="Ribosome-bd_factorA_CS"/>
</dbReference>
<dbReference type="EMBL" id="FUXC01000007">
    <property type="protein sequence ID" value="SJZ83010.1"/>
    <property type="molecule type" value="Genomic_DNA"/>
</dbReference>
<dbReference type="SUPFAM" id="SSF89919">
    <property type="entry name" value="Ribosome-binding factor A, RbfA"/>
    <property type="match status" value="1"/>
</dbReference>
<reference evidence="3 4" key="1">
    <citation type="submission" date="2017-02" db="EMBL/GenBank/DDBJ databases">
        <authorList>
            <person name="Peterson S.W."/>
        </authorList>
    </citation>
    <scope>NUCLEOTIDE SEQUENCE [LARGE SCALE GENOMIC DNA]</scope>
    <source>
        <strain evidence="3 4">ATCC BAA-909</strain>
    </source>
</reference>
<name>A0A1T4NUF9_9SPIR</name>